<evidence type="ECO:0000313" key="2">
    <source>
        <dbReference type="EMBL" id="KAK3911939.1"/>
    </source>
</evidence>
<keyword evidence="1" id="KW-1133">Transmembrane helix</keyword>
<name>A0AAE1GZG5_9NEOP</name>
<dbReference type="EMBL" id="JAHWGI010000289">
    <property type="protein sequence ID" value="KAK3911939.1"/>
    <property type="molecule type" value="Genomic_DNA"/>
</dbReference>
<proteinExistence type="predicted"/>
<reference evidence="2" key="1">
    <citation type="submission" date="2021-07" db="EMBL/GenBank/DDBJ databases">
        <authorList>
            <person name="Catto M.A."/>
            <person name="Jacobson A."/>
            <person name="Kennedy G."/>
            <person name="Labadie P."/>
            <person name="Hunt B.G."/>
            <person name="Srinivasan R."/>
        </authorList>
    </citation>
    <scope>NUCLEOTIDE SEQUENCE</scope>
    <source>
        <strain evidence="2">PL_HMW_Pooled</strain>
        <tissue evidence="2">Head</tissue>
    </source>
</reference>
<feature type="transmembrane region" description="Helical" evidence="1">
    <location>
        <begin position="134"/>
        <end position="152"/>
    </location>
</feature>
<reference evidence="2" key="2">
    <citation type="journal article" date="2023" name="BMC Genomics">
        <title>Pest status, molecular evolution, and epigenetic factors derived from the genome assembly of Frankliniella fusca, a thysanopteran phytovirus vector.</title>
        <authorList>
            <person name="Catto M.A."/>
            <person name="Labadie P.E."/>
            <person name="Jacobson A.L."/>
            <person name="Kennedy G.G."/>
            <person name="Srinivasan R."/>
            <person name="Hunt B.G."/>
        </authorList>
    </citation>
    <scope>NUCLEOTIDE SEQUENCE</scope>
    <source>
        <strain evidence="2">PL_HMW_Pooled</strain>
    </source>
</reference>
<keyword evidence="2" id="KW-0675">Receptor</keyword>
<dbReference type="Proteomes" id="UP001219518">
    <property type="component" value="Unassembled WGS sequence"/>
</dbReference>
<keyword evidence="1" id="KW-0812">Transmembrane</keyword>
<keyword evidence="1" id="KW-0472">Membrane</keyword>
<gene>
    <name evidence="2" type="ORF">KUF71_021508</name>
</gene>
<comment type="caution">
    <text evidence="2">The sequence shown here is derived from an EMBL/GenBank/DDBJ whole genome shotgun (WGS) entry which is preliminary data.</text>
</comment>
<sequence>MKMYILMLVRQQICKSFMGCFVKLCVDHAVEIIFIACYDVPLILSIPSRKETKVINQTFFFNVKEFLSSFLMWSRGSKQSHTYSVPVSVTLKMYFLFALKLFFFFPSNFQNYILNQSSVYCLPALLNCGTIAEIYFKHYLIFGLLYCVLYVMQKYIFTEQPVFCCYVIVYILKECKHWFVQSTNESSKYPPPSPPPSPPYYLKANFLFSAGRKFVTCNKVSCFVCGDFCHQSYSNLFYIFLCFLKYFEILIQIMTCLEYFLLHFNI</sequence>
<keyword evidence="3" id="KW-1185">Reference proteome</keyword>
<dbReference type="AlphaFoldDB" id="A0AAE1GZG5"/>
<evidence type="ECO:0000313" key="3">
    <source>
        <dbReference type="Proteomes" id="UP001219518"/>
    </source>
</evidence>
<feature type="transmembrane region" description="Helical" evidence="1">
    <location>
        <begin position="83"/>
        <end position="105"/>
    </location>
</feature>
<organism evidence="2 3">
    <name type="scientific">Frankliniella fusca</name>
    <dbReference type="NCBI Taxonomy" id="407009"/>
    <lineage>
        <taxon>Eukaryota</taxon>
        <taxon>Metazoa</taxon>
        <taxon>Ecdysozoa</taxon>
        <taxon>Arthropoda</taxon>
        <taxon>Hexapoda</taxon>
        <taxon>Insecta</taxon>
        <taxon>Pterygota</taxon>
        <taxon>Neoptera</taxon>
        <taxon>Paraneoptera</taxon>
        <taxon>Thysanoptera</taxon>
        <taxon>Terebrantia</taxon>
        <taxon>Thripoidea</taxon>
        <taxon>Thripidae</taxon>
        <taxon>Frankliniella</taxon>
    </lineage>
</organism>
<feature type="transmembrane region" description="Helical" evidence="1">
    <location>
        <begin position="236"/>
        <end position="262"/>
    </location>
</feature>
<evidence type="ECO:0000256" key="1">
    <source>
        <dbReference type="SAM" id="Phobius"/>
    </source>
</evidence>
<protein>
    <submittedName>
        <fullName evidence="2">Adhesion G-protein coupled receptor D2</fullName>
    </submittedName>
</protein>
<accession>A0AAE1GZG5</accession>